<proteinExistence type="predicted"/>
<protein>
    <submittedName>
        <fullName evidence="1">Uncharacterized protein</fullName>
    </submittedName>
</protein>
<dbReference type="Proteomes" id="UP000886520">
    <property type="component" value="Chromosome 25"/>
</dbReference>
<gene>
    <name evidence="1" type="ORF">GOP47_0026083</name>
</gene>
<evidence type="ECO:0000313" key="1">
    <source>
        <dbReference type="EMBL" id="KAI5059764.1"/>
    </source>
</evidence>
<accession>A0A9D4U1F7</accession>
<organism evidence="1 2">
    <name type="scientific">Adiantum capillus-veneris</name>
    <name type="common">Maidenhair fern</name>
    <dbReference type="NCBI Taxonomy" id="13818"/>
    <lineage>
        <taxon>Eukaryota</taxon>
        <taxon>Viridiplantae</taxon>
        <taxon>Streptophyta</taxon>
        <taxon>Embryophyta</taxon>
        <taxon>Tracheophyta</taxon>
        <taxon>Polypodiopsida</taxon>
        <taxon>Polypodiidae</taxon>
        <taxon>Polypodiales</taxon>
        <taxon>Pteridineae</taxon>
        <taxon>Pteridaceae</taxon>
        <taxon>Vittarioideae</taxon>
        <taxon>Adiantum</taxon>
    </lineage>
</organism>
<reference evidence="1" key="1">
    <citation type="submission" date="2021-01" db="EMBL/GenBank/DDBJ databases">
        <title>Adiantum capillus-veneris genome.</title>
        <authorList>
            <person name="Fang Y."/>
            <person name="Liao Q."/>
        </authorList>
    </citation>
    <scope>NUCLEOTIDE SEQUENCE</scope>
    <source>
        <strain evidence="1">H3</strain>
        <tissue evidence="1">Leaf</tissue>
    </source>
</reference>
<evidence type="ECO:0000313" key="2">
    <source>
        <dbReference type="Proteomes" id="UP000886520"/>
    </source>
</evidence>
<name>A0A9D4U1F7_ADICA</name>
<dbReference type="AlphaFoldDB" id="A0A9D4U1F7"/>
<comment type="caution">
    <text evidence="1">The sequence shown here is derived from an EMBL/GenBank/DDBJ whole genome shotgun (WGS) entry which is preliminary data.</text>
</comment>
<keyword evidence="2" id="KW-1185">Reference proteome</keyword>
<sequence>MSAVLSSLTSHPVLPTTGESVATRVPIVVDMEHDEGMDNEQLVLQIEINSQQVIACYLYKPLWQKNLGDISGYLYKPLWQKNSHQSRSGQWIHLHTLSLSQCTPRLDSTKKYFL</sequence>
<dbReference type="EMBL" id="JABFUD020000025">
    <property type="protein sequence ID" value="KAI5059764.1"/>
    <property type="molecule type" value="Genomic_DNA"/>
</dbReference>